<keyword evidence="3" id="KW-1185">Reference proteome</keyword>
<dbReference type="Proteomes" id="UP000366945">
    <property type="component" value="Unassembled WGS sequence"/>
</dbReference>
<sequence length="111" mass="12542">MIDAKDDDTQSTKPTKLTPTTRRRTKKAKPHAVPESLAREGYVIWFLNHGKYLGYAWIESEQEIRRAHVKDSEYAIYFDTFAQAAVVSHKLISPSRVLHSPGAGMTPKLMG</sequence>
<feature type="region of interest" description="Disordered" evidence="1">
    <location>
        <begin position="1"/>
        <end position="33"/>
    </location>
</feature>
<reference evidence="2 3" key="1">
    <citation type="submission" date="2019-08" db="EMBL/GenBank/DDBJ databases">
        <authorList>
            <person name="Peeters C."/>
        </authorList>
    </citation>
    <scope>NUCLEOTIDE SEQUENCE [LARGE SCALE GENOMIC DNA]</scope>
    <source>
        <strain evidence="2 3">LMG 31114</strain>
    </source>
</reference>
<protein>
    <submittedName>
        <fullName evidence="2">Uncharacterized protein</fullName>
    </submittedName>
</protein>
<evidence type="ECO:0000313" key="3">
    <source>
        <dbReference type="Proteomes" id="UP000366945"/>
    </source>
</evidence>
<evidence type="ECO:0000256" key="1">
    <source>
        <dbReference type="SAM" id="MobiDB-lite"/>
    </source>
</evidence>
<evidence type="ECO:0000313" key="2">
    <source>
        <dbReference type="EMBL" id="VVE51517.1"/>
    </source>
</evidence>
<name>A0A5E4YSR4_9BURK</name>
<dbReference type="EMBL" id="CABPSK010000005">
    <property type="protein sequence ID" value="VVE51517.1"/>
    <property type="molecule type" value="Genomic_DNA"/>
</dbReference>
<gene>
    <name evidence="2" type="ORF">PPN31114_04723</name>
</gene>
<dbReference type="AlphaFoldDB" id="A0A5E4YSR4"/>
<dbReference type="GeneID" id="300406701"/>
<accession>A0A5E4YSR4</accession>
<organism evidence="2 3">
    <name type="scientific">Pandoraea pneumonica</name>
    <dbReference type="NCBI Taxonomy" id="2508299"/>
    <lineage>
        <taxon>Bacteria</taxon>
        <taxon>Pseudomonadati</taxon>
        <taxon>Pseudomonadota</taxon>
        <taxon>Betaproteobacteria</taxon>
        <taxon>Burkholderiales</taxon>
        <taxon>Burkholderiaceae</taxon>
        <taxon>Pandoraea</taxon>
    </lineage>
</organism>
<dbReference type="OrthoDB" id="8942951at2"/>
<feature type="compositionally biased region" description="Basic residues" evidence="1">
    <location>
        <begin position="21"/>
        <end position="30"/>
    </location>
</feature>
<dbReference type="RefSeq" id="WP_150681916.1">
    <property type="nucleotide sequence ID" value="NZ_CABPSK010000005.1"/>
</dbReference>
<proteinExistence type="predicted"/>